<evidence type="ECO:0000313" key="2">
    <source>
        <dbReference type="Proteomes" id="UP000027120"/>
    </source>
</evidence>
<keyword evidence="2" id="KW-1185">Reference proteome</keyword>
<dbReference type="EMBL" id="KK784915">
    <property type="protein sequence ID" value="KDO62941.1"/>
    <property type="molecule type" value="Genomic_DNA"/>
</dbReference>
<evidence type="ECO:0000313" key="1">
    <source>
        <dbReference type="EMBL" id="KDO62941.1"/>
    </source>
</evidence>
<name>A0A067FIB2_CITSI</name>
<organism evidence="1 2">
    <name type="scientific">Citrus sinensis</name>
    <name type="common">Sweet orange</name>
    <name type="synonym">Citrus aurantium var. sinensis</name>
    <dbReference type="NCBI Taxonomy" id="2711"/>
    <lineage>
        <taxon>Eukaryota</taxon>
        <taxon>Viridiplantae</taxon>
        <taxon>Streptophyta</taxon>
        <taxon>Embryophyta</taxon>
        <taxon>Tracheophyta</taxon>
        <taxon>Spermatophyta</taxon>
        <taxon>Magnoliopsida</taxon>
        <taxon>eudicotyledons</taxon>
        <taxon>Gunneridae</taxon>
        <taxon>Pentapetalae</taxon>
        <taxon>rosids</taxon>
        <taxon>malvids</taxon>
        <taxon>Sapindales</taxon>
        <taxon>Rutaceae</taxon>
        <taxon>Aurantioideae</taxon>
        <taxon>Citrus</taxon>
    </lineage>
</organism>
<dbReference type="AlphaFoldDB" id="A0A067FIB2"/>
<dbReference type="STRING" id="2711.A0A067FIB2"/>
<proteinExistence type="predicted"/>
<sequence length="108" mass="12218">MSMDLRLLAHGGSWFGKWGYEFFSGSYWVLKGIFEDTIETLNSFKLDNGSQDFSENVASHRKKTDVATSAISVVNDDNNEATDPSTRITNLPHINGQKIELLLYVYDH</sequence>
<accession>A0A067FIB2</accession>
<protein>
    <submittedName>
        <fullName evidence="1">Uncharacterized protein</fullName>
    </submittedName>
</protein>
<reference evidence="1 2" key="1">
    <citation type="submission" date="2014-04" db="EMBL/GenBank/DDBJ databases">
        <authorList>
            <consortium name="International Citrus Genome Consortium"/>
            <person name="Gmitter F."/>
            <person name="Chen C."/>
            <person name="Farmerie W."/>
            <person name="Harkins T."/>
            <person name="Desany B."/>
            <person name="Mohiuddin M."/>
            <person name="Kodira C."/>
            <person name="Borodovsky M."/>
            <person name="Lomsadze A."/>
            <person name="Burns P."/>
            <person name="Jenkins J."/>
            <person name="Prochnik S."/>
            <person name="Shu S."/>
            <person name="Chapman J."/>
            <person name="Pitluck S."/>
            <person name="Schmutz J."/>
            <person name="Rokhsar D."/>
        </authorList>
    </citation>
    <scope>NUCLEOTIDE SEQUENCE</scope>
</reference>
<dbReference type="Proteomes" id="UP000027120">
    <property type="component" value="Unassembled WGS sequence"/>
</dbReference>
<gene>
    <name evidence="1" type="ORF">CISIN_1g037335mg</name>
</gene>